<proteinExistence type="predicted"/>
<evidence type="ECO:0000259" key="1">
    <source>
        <dbReference type="Pfam" id="PF12783"/>
    </source>
</evidence>
<reference evidence="2" key="1">
    <citation type="submission" date="2021-02" db="EMBL/GenBank/DDBJ databases">
        <authorList>
            <person name="Nowell W R."/>
        </authorList>
    </citation>
    <scope>NUCLEOTIDE SEQUENCE</scope>
</reference>
<accession>A0A820J9F3</accession>
<dbReference type="Proteomes" id="UP000663868">
    <property type="component" value="Unassembled WGS sequence"/>
</dbReference>
<evidence type="ECO:0000313" key="3">
    <source>
        <dbReference type="Proteomes" id="UP000663868"/>
    </source>
</evidence>
<comment type="caution">
    <text evidence="2">The sequence shown here is derived from an EMBL/GenBank/DDBJ whole genome shotgun (WGS) entry which is preliminary data.</text>
</comment>
<gene>
    <name evidence="2" type="ORF">KXQ929_LOCUS46644</name>
</gene>
<dbReference type="EMBL" id="CAJOBB010015833">
    <property type="protein sequence ID" value="CAF4321347.1"/>
    <property type="molecule type" value="Genomic_DNA"/>
</dbReference>
<protein>
    <recommendedName>
        <fullName evidence="1">Mon2/Sec7/BIG1-like HUS domain-containing protein</fullName>
    </recommendedName>
</protein>
<evidence type="ECO:0000313" key="2">
    <source>
        <dbReference type="EMBL" id="CAF4321347.1"/>
    </source>
</evidence>
<organism evidence="2 3">
    <name type="scientific">Adineta steineri</name>
    <dbReference type="NCBI Taxonomy" id="433720"/>
    <lineage>
        <taxon>Eukaryota</taxon>
        <taxon>Metazoa</taxon>
        <taxon>Spiralia</taxon>
        <taxon>Gnathifera</taxon>
        <taxon>Rotifera</taxon>
        <taxon>Eurotatoria</taxon>
        <taxon>Bdelloidea</taxon>
        <taxon>Adinetida</taxon>
        <taxon>Adinetidae</taxon>
        <taxon>Adineta</taxon>
    </lineage>
</organism>
<dbReference type="Pfam" id="PF12783">
    <property type="entry name" value="Sec7-like_HUS"/>
    <property type="match status" value="1"/>
</dbReference>
<feature type="non-terminal residue" evidence="2">
    <location>
        <position position="1"/>
    </location>
</feature>
<feature type="domain" description="Mon2/Sec7/BIG1-like HUS" evidence="1">
    <location>
        <begin position="16"/>
        <end position="91"/>
    </location>
</feature>
<sequence>MSNSLSADELSADNYFKNAYYVFRALCKLSDRDIKDKGNIDPRINLDLKSRLFSLRLIMQILQTSGPVFRTSEDFLQIIKTNLCVSLSRNGV</sequence>
<dbReference type="InterPro" id="IPR032691">
    <property type="entry name" value="Mon2/Sec7/BIG1-like_HUS"/>
</dbReference>
<dbReference type="AlphaFoldDB" id="A0A820J9F3"/>
<name>A0A820J9F3_9BILA</name>